<evidence type="ECO:0000313" key="2">
    <source>
        <dbReference type="Proteomes" id="UP000683417"/>
    </source>
</evidence>
<proteinExistence type="predicted"/>
<name>A0A9W4GFB1_BLUGR</name>
<dbReference type="EMBL" id="CAJHIT010000007">
    <property type="protein sequence ID" value="CAD6503392.1"/>
    <property type="molecule type" value="Genomic_DNA"/>
</dbReference>
<dbReference type="AlphaFoldDB" id="A0A9W4GFB1"/>
<evidence type="ECO:0000313" key="1">
    <source>
        <dbReference type="EMBL" id="CAD6503392.1"/>
    </source>
</evidence>
<comment type="caution">
    <text evidence="1">The sequence shown here is derived from an EMBL/GenBank/DDBJ whole genome shotgun (WGS) entry which is preliminary data.</text>
</comment>
<sequence length="213" mass="23862">MSRVGLVLSHTSVALFPTRNFSSIALHPIHDKMQLPKPIFVLALLCQLVAIVESLDTEIEYMCGRSYIVLKKEDIQISMERIARKSYKYLNKCCKIKSIMDCSLEGVIVNKYKGPGFTASSGSTLLKTPVKVHDSVTDKIGITWVVLSCNTLTCKFQGVVRKPFIRMKYMNCNQTWYAITDPGEPSPNEVFAPSVSVGGRCKDIKHQTTNRPK</sequence>
<reference evidence="1" key="1">
    <citation type="submission" date="2020-10" db="EMBL/GenBank/DDBJ databases">
        <authorList>
            <person name="Muller C M."/>
        </authorList>
    </citation>
    <scope>NUCLEOTIDE SEQUENCE</scope>
    <source>
        <strain evidence="1">THUN-12</strain>
    </source>
</reference>
<organism evidence="1 2">
    <name type="scientific">Blumeria graminis f. sp. triticale</name>
    <dbReference type="NCBI Taxonomy" id="1689686"/>
    <lineage>
        <taxon>Eukaryota</taxon>
        <taxon>Fungi</taxon>
        <taxon>Dikarya</taxon>
        <taxon>Ascomycota</taxon>
        <taxon>Pezizomycotina</taxon>
        <taxon>Leotiomycetes</taxon>
        <taxon>Erysiphales</taxon>
        <taxon>Erysiphaceae</taxon>
        <taxon>Blumeria</taxon>
    </lineage>
</organism>
<dbReference type="Proteomes" id="UP000683417">
    <property type="component" value="Unassembled WGS sequence"/>
</dbReference>
<protein>
    <submittedName>
        <fullName evidence="1">BgTH12-03057</fullName>
    </submittedName>
</protein>
<accession>A0A9W4GFB1</accession>
<gene>
    <name evidence="1" type="ORF">BGTH12_LOCUS4750</name>
</gene>